<dbReference type="AlphaFoldDB" id="A0A7S2U3A1"/>
<evidence type="ECO:0000313" key="2">
    <source>
        <dbReference type="EMBL" id="CAD9777897.1"/>
    </source>
</evidence>
<name>A0A7S2U3A1_9EUKA</name>
<proteinExistence type="predicted"/>
<protein>
    <submittedName>
        <fullName evidence="2">Uncharacterized protein</fullName>
    </submittedName>
</protein>
<organism evidence="2">
    <name type="scientific">Lotharella oceanica</name>
    <dbReference type="NCBI Taxonomy" id="641309"/>
    <lineage>
        <taxon>Eukaryota</taxon>
        <taxon>Sar</taxon>
        <taxon>Rhizaria</taxon>
        <taxon>Cercozoa</taxon>
        <taxon>Chlorarachniophyceae</taxon>
        <taxon>Lotharella</taxon>
    </lineage>
</organism>
<gene>
    <name evidence="2" type="ORF">LSP00402_LOCUS21913</name>
</gene>
<dbReference type="EMBL" id="HBHP01035605">
    <property type="protein sequence ID" value="CAD9777897.1"/>
    <property type="molecule type" value="Transcribed_RNA"/>
</dbReference>
<evidence type="ECO:0000256" key="1">
    <source>
        <dbReference type="SAM" id="MobiDB-lite"/>
    </source>
</evidence>
<sequence>MKHEHYRRWGPGGMALLCLVAIWTTLGGTVQNQPSQRLRAKTTIGAAEMTVIHIVLLKFASPNDSKVAASMKKACEIIRTIPGSSRQSSFGRGQRKNMSICRRCDQR</sequence>
<reference evidence="2" key="1">
    <citation type="submission" date="2021-01" db="EMBL/GenBank/DDBJ databases">
        <authorList>
            <person name="Corre E."/>
            <person name="Pelletier E."/>
            <person name="Niang G."/>
            <person name="Scheremetjew M."/>
            <person name="Finn R."/>
            <person name="Kale V."/>
            <person name="Holt S."/>
            <person name="Cochrane G."/>
            <person name="Meng A."/>
            <person name="Brown T."/>
            <person name="Cohen L."/>
        </authorList>
    </citation>
    <scope>NUCLEOTIDE SEQUENCE</scope>
    <source>
        <strain evidence="2">CCMP622</strain>
    </source>
</reference>
<accession>A0A7S2U3A1</accession>
<feature type="region of interest" description="Disordered" evidence="1">
    <location>
        <begin position="84"/>
        <end position="107"/>
    </location>
</feature>